<organism evidence="3 4">
    <name type="scientific">Candidatus Kryptonium thompsonii</name>
    <dbReference type="NCBI Taxonomy" id="1633631"/>
    <lineage>
        <taxon>Bacteria</taxon>
        <taxon>Pseudomonadati</taxon>
        <taxon>Candidatus Kryptoniota</taxon>
        <taxon>Candidatus Kryptonium</taxon>
    </lineage>
</organism>
<feature type="domain" description="Gingipain" evidence="2">
    <location>
        <begin position="577"/>
        <end position="930"/>
    </location>
</feature>
<evidence type="ECO:0000313" key="4">
    <source>
        <dbReference type="Proteomes" id="UP000182011"/>
    </source>
</evidence>
<accession>A0A0P1LXK4</accession>
<gene>
    <name evidence="3" type="ORF">JGI4_00674</name>
</gene>
<dbReference type="InterPro" id="IPR029031">
    <property type="entry name" value="Gingipain_N_sf"/>
</dbReference>
<accession>A0A0P1LEN7</accession>
<dbReference type="InterPro" id="IPR029030">
    <property type="entry name" value="Caspase-like_dom_sf"/>
</dbReference>
<evidence type="ECO:0000256" key="1">
    <source>
        <dbReference type="ARBA" id="ARBA00022729"/>
    </source>
</evidence>
<dbReference type="GO" id="GO:0008234">
    <property type="term" value="F:cysteine-type peptidase activity"/>
    <property type="evidence" value="ECO:0007669"/>
    <property type="project" value="InterPro"/>
</dbReference>
<sequence length="1607" mass="183072">MRVLKFVSLFFFFFHFASGQIVFNLIDHGSAKEIEIKIDKPEIKEVEIDGRKYSIVFLKNYENVSILPNFLPYYSFLLSATPNVKIELIHYEFDEIDLSSPLPKFKERSFPDGVEFNDDFSLEEKIYDFVYLGKLRGVDVFNLVVFPFKVYGQKLEYLTKAKFIVSSGVISKLDDRTIFASPKINRFDINFNFNQTAVEFEYKIFVRKDGIYKITYEDLKSAGIDLKGVQASKLRIKNNGREIPIYVYSGGDGIFNEGDYIEFYAERRKNNYSGGREDLYNDPFTDVNVYFLEVGEKDGLRLAEETGLRFFENFIDLRGASFYSTIHFENDVAFERLKYVDLDLTYDVRDHWFWAFLNSNQQVDFDVHIPTPDPLSLDNIKVKAAFHGITSTPSLNPEHIANVFINNQRILTTQWNGQSINIASSDVSGYLVPNNILKNGRNKVTVFNASEGKIANTTFAVNWFEITYRQLYQADNDEIRFRIPPEYTSGYFRFELFGFKNPNISVYRIGTSKISNVEIVKVKDEELGENYHAIFYANVLSQDVEFIAVSENAKLKPDSIAKDLKTNLKSLANSFDYLIITHPLLYDKSKDVNNVQHPLNKLKNLYESKGLSVKIITVDDIYDEFNNGIKSPYAIKEFLKYAYFNWVKSPTYVLLAGGAVYDNRRYPNFDLIPTMFYQSYLYGATSADIWFTFIDGDDYLSDVLLGRLPVRDKQELENVVDKIISFWSQKPQSWNRNVLMIAGEGREFESQTDYLVMNVLPKYLNINRLYVIAGSPFSGGTSKLLNYFSDGQLLINFVGHGGGAIWADNGLLKNEDVPKLSNKDRYPFITSMTCFSGAFEYPYRTAIAANLVIAKEKGAIGAIASSGLGWLLNDYFMVLSIFPYAFDPNKSIGEIIALGKARYYSNYFFWPQAKTMVYQYNYIGDPAVKLPFPEDKTVVQAERKILTSNDSLRLRIQSQIQSGNALVAIVDSLHISKQEISKTIQAGRLDISIKPPVSSGFVKVFITDGQKSESGFSLFKTSGVFIGDYSFIPEKPRGGDSLSFSGRVEVENQNKPDSVKFVIYRYKSRNGKFDFLLGRDTLLCKETGGNLYLSSKIPVVSGTKYVFHMIAYWGGRVFSGEWREIIVGGLPDPSFIPYELSMVQSSIYTKNSNLKFVVDSTVKVLTKIYNLSDVDANGFKIKIYYDLPRDENYLVGQARFSVQGNSSIEVGVPLEKNLSLGFYRIYAVIEGDSLSGDDIDYSNNFAYNELNYNFVKFDSDSISIAQNISLRRTSPLVSIIGFEYPTNFQLMISSNNFHPLKPFGEQKVFMVKYDAFGSDGDVDVYVKIDLSDSNLNRNKERTKLYLYDEKLRSFRVKNGVLNGEWFYGRLDESGIYVLGFSMDSKAPIIEVTVEGQSFRDGAHVSANPVFNILIEDDEGVDISKESLRFKINGKDVAYSEIIIPDTIANPKSLFVKLNPKLADGEHWASFSARDVNGNWSEEVRVSFKVVSNFDVKVYGNFPNPFSDRTFFAYEIFGFPVEEVEFKIYTVAGRLIRSFKFPSAEPSEVYGFQVGGTGIPTAIGYHEIWWDGTDRDGNEVANGVYFYKFSVKRNGKNQSYTGKIARVR</sequence>
<proteinExistence type="predicted"/>
<accession>A0A0P1LRF7</accession>
<dbReference type="CDD" id="cd02258">
    <property type="entry name" value="Peptidase_C25_N"/>
    <property type="match status" value="1"/>
</dbReference>
<dbReference type="RefSeq" id="WP_075427058.1">
    <property type="nucleotide sequence ID" value="NZ_CZVL01000013.1"/>
</dbReference>
<keyword evidence="1" id="KW-0732">Signal</keyword>
<name>A0A0P1LEN7_9BACT</name>
<dbReference type="Gene3D" id="3.40.50.10390">
    <property type="entry name" value="Gingipain r, domain 1"/>
    <property type="match status" value="1"/>
</dbReference>
<protein>
    <submittedName>
        <fullName evidence="3">Peptidase family C25</fullName>
    </submittedName>
</protein>
<dbReference type="Gene3D" id="3.40.50.1460">
    <property type="match status" value="1"/>
</dbReference>
<evidence type="ECO:0000259" key="2">
    <source>
        <dbReference type="Pfam" id="PF01364"/>
    </source>
</evidence>
<accession>A0A0P1LBH9</accession>
<dbReference type="Pfam" id="PF01364">
    <property type="entry name" value="Peptidase_C25"/>
    <property type="match status" value="1"/>
</dbReference>
<dbReference type="Gene3D" id="2.60.40.4070">
    <property type="match status" value="1"/>
</dbReference>
<reference evidence="3 4" key="1">
    <citation type="submission" date="2015-11" db="EMBL/GenBank/DDBJ databases">
        <authorList>
            <person name="Zhang Y."/>
            <person name="Guo Z."/>
        </authorList>
    </citation>
    <scope>NUCLEOTIDE SEQUENCE [LARGE SCALE GENOMIC DNA]</scope>
    <source>
        <strain evidence="3">JGI-4</strain>
    </source>
</reference>
<dbReference type="InterPro" id="IPR001769">
    <property type="entry name" value="Gingipain"/>
</dbReference>
<dbReference type="EMBL" id="FAOP01000003">
    <property type="protein sequence ID" value="CUU03035.1"/>
    <property type="molecule type" value="Genomic_DNA"/>
</dbReference>
<dbReference type="STRING" id="1633631.GCA_001442925_00674"/>
<dbReference type="GO" id="GO:0006508">
    <property type="term" value="P:proteolysis"/>
    <property type="evidence" value="ECO:0007669"/>
    <property type="project" value="InterPro"/>
</dbReference>
<dbReference type="OrthoDB" id="9757650at2"/>
<dbReference type="SUPFAM" id="SSF52129">
    <property type="entry name" value="Caspase-like"/>
    <property type="match status" value="1"/>
</dbReference>
<dbReference type="Proteomes" id="UP000182011">
    <property type="component" value="Unassembled WGS sequence"/>
</dbReference>
<evidence type="ECO:0000313" key="3">
    <source>
        <dbReference type="EMBL" id="CUU03035.1"/>
    </source>
</evidence>
<accession>A0A0P1LI57</accession>
<accession>A0A0S4MX23</accession>